<evidence type="ECO:0000313" key="2">
    <source>
        <dbReference type="EMBL" id="KES02975.1"/>
    </source>
</evidence>
<evidence type="ECO:0000256" key="1">
    <source>
        <dbReference type="SAM" id="SignalP"/>
    </source>
</evidence>
<keyword evidence="1" id="KW-0732">Signal</keyword>
<gene>
    <name evidence="2" type="ORF">BU52_33025</name>
</gene>
<name>A0A081XHF2_STRTO</name>
<comment type="caution">
    <text evidence="2">The sequence shown here is derived from an EMBL/GenBank/DDBJ whole genome shotgun (WGS) entry which is preliminary data.</text>
</comment>
<evidence type="ECO:0000313" key="3">
    <source>
        <dbReference type="Proteomes" id="UP000028341"/>
    </source>
</evidence>
<sequence>MKTMLTAAAVAALALMSVTAVPTAAAPSQPTVVDATPCTTKWKVTGKKVAVRMPKGDAPVASSNSPVVRYLHRGDVVTSCVEAIARTQSGPAYRKCGRDGHVWRIVRGGQVPATCLNRA</sequence>
<accession>A0A081XHF2</accession>
<dbReference type="OrthoDB" id="4271501at2"/>
<dbReference type="EMBL" id="JFCB01000057">
    <property type="protein sequence ID" value="KES02975.1"/>
    <property type="molecule type" value="Genomic_DNA"/>
</dbReference>
<dbReference type="AlphaFoldDB" id="A0A081XHF2"/>
<proteinExistence type="predicted"/>
<organism evidence="2 3">
    <name type="scientific">Streptomyces toyocaensis</name>
    <dbReference type="NCBI Taxonomy" id="55952"/>
    <lineage>
        <taxon>Bacteria</taxon>
        <taxon>Bacillati</taxon>
        <taxon>Actinomycetota</taxon>
        <taxon>Actinomycetes</taxon>
        <taxon>Kitasatosporales</taxon>
        <taxon>Streptomycetaceae</taxon>
        <taxon>Streptomyces</taxon>
    </lineage>
</organism>
<keyword evidence="3" id="KW-1185">Reference proteome</keyword>
<reference evidence="2 3" key="1">
    <citation type="submission" date="2014-02" db="EMBL/GenBank/DDBJ databases">
        <title>The genome announcement of Streptomyces toyocaensis NRRL15009.</title>
        <authorList>
            <person name="Hong H.-J."/>
            <person name="Kwun M.J."/>
        </authorList>
    </citation>
    <scope>NUCLEOTIDE SEQUENCE [LARGE SCALE GENOMIC DNA]</scope>
    <source>
        <strain evidence="2 3">NRRL 15009</strain>
    </source>
</reference>
<evidence type="ECO:0008006" key="4">
    <source>
        <dbReference type="Google" id="ProtNLM"/>
    </source>
</evidence>
<feature type="signal peptide" evidence="1">
    <location>
        <begin position="1"/>
        <end position="20"/>
    </location>
</feature>
<dbReference type="Proteomes" id="UP000028341">
    <property type="component" value="Unassembled WGS sequence"/>
</dbReference>
<protein>
    <recommendedName>
        <fullName evidence="4">Secreted protein</fullName>
    </recommendedName>
</protein>
<feature type="chain" id="PRO_5039580821" description="Secreted protein" evidence="1">
    <location>
        <begin position="21"/>
        <end position="119"/>
    </location>
</feature>